<dbReference type="GO" id="GO:0004519">
    <property type="term" value="F:endonuclease activity"/>
    <property type="evidence" value="ECO:0007669"/>
    <property type="project" value="UniProtKB-KW"/>
</dbReference>
<gene>
    <name evidence="7" type="ORF">EZS27_017526</name>
</gene>
<dbReference type="Pfam" id="PF07927">
    <property type="entry name" value="HicA_toxin"/>
    <property type="match status" value="1"/>
</dbReference>
<dbReference type="EMBL" id="SNRY01001031">
    <property type="protein sequence ID" value="KAA6334131.1"/>
    <property type="molecule type" value="Genomic_DNA"/>
</dbReference>
<keyword evidence="3" id="KW-0255">Endonuclease</keyword>
<organism evidence="7">
    <name type="scientific">termite gut metagenome</name>
    <dbReference type="NCBI Taxonomy" id="433724"/>
    <lineage>
        <taxon>unclassified sequences</taxon>
        <taxon>metagenomes</taxon>
        <taxon>organismal metagenomes</taxon>
    </lineage>
</organism>
<dbReference type="InterPro" id="IPR038570">
    <property type="entry name" value="HicA_sf"/>
</dbReference>
<accession>A0A5J4RMR0</accession>
<evidence type="ECO:0000256" key="3">
    <source>
        <dbReference type="ARBA" id="ARBA00022759"/>
    </source>
</evidence>
<dbReference type="PANTHER" id="PTHR34873">
    <property type="entry name" value="SSR1766 PROTEIN"/>
    <property type="match status" value="1"/>
</dbReference>
<comment type="caution">
    <text evidence="7">The sequence shown here is derived from an EMBL/GenBank/DDBJ whole genome shotgun (WGS) entry which is preliminary data.</text>
</comment>
<dbReference type="Gene3D" id="3.30.920.30">
    <property type="entry name" value="Hypothetical protein"/>
    <property type="match status" value="1"/>
</dbReference>
<evidence type="ECO:0000256" key="2">
    <source>
        <dbReference type="ARBA" id="ARBA00022722"/>
    </source>
</evidence>
<keyword evidence="4" id="KW-0378">Hydrolase</keyword>
<dbReference type="GO" id="GO:0003729">
    <property type="term" value="F:mRNA binding"/>
    <property type="evidence" value="ECO:0007669"/>
    <property type="project" value="InterPro"/>
</dbReference>
<evidence type="ECO:0000256" key="5">
    <source>
        <dbReference type="ARBA" id="ARBA00022884"/>
    </source>
</evidence>
<evidence type="ECO:0000256" key="4">
    <source>
        <dbReference type="ARBA" id="ARBA00022801"/>
    </source>
</evidence>
<keyword evidence="5" id="KW-0694">RNA-binding</keyword>
<evidence type="ECO:0000256" key="1">
    <source>
        <dbReference type="ARBA" id="ARBA00022649"/>
    </source>
</evidence>
<dbReference type="InterPro" id="IPR012933">
    <property type="entry name" value="HicA_mRNA_interferase"/>
</dbReference>
<keyword evidence="1" id="KW-1277">Toxin-antitoxin system</keyword>
<dbReference type="PANTHER" id="PTHR34873:SF3">
    <property type="entry name" value="ADDICTION MODULE TOXIN, HICA FAMILY"/>
    <property type="match status" value="1"/>
</dbReference>
<dbReference type="GO" id="GO:0016787">
    <property type="term" value="F:hydrolase activity"/>
    <property type="evidence" value="ECO:0007669"/>
    <property type="project" value="UniProtKB-KW"/>
</dbReference>
<proteinExistence type="predicted"/>
<keyword evidence="6" id="KW-0346">Stress response</keyword>
<evidence type="ECO:0000313" key="7">
    <source>
        <dbReference type="EMBL" id="KAA6334131.1"/>
    </source>
</evidence>
<reference evidence="7" key="1">
    <citation type="submission" date="2019-03" db="EMBL/GenBank/DDBJ databases">
        <title>Single cell metagenomics reveals metabolic interactions within the superorganism composed of flagellate Streblomastix strix and complex community of Bacteroidetes bacteria on its surface.</title>
        <authorList>
            <person name="Treitli S.C."/>
            <person name="Kolisko M."/>
            <person name="Husnik F."/>
            <person name="Keeling P."/>
            <person name="Hampl V."/>
        </authorList>
    </citation>
    <scope>NUCLEOTIDE SEQUENCE</scope>
    <source>
        <strain evidence="7">STM</strain>
    </source>
</reference>
<protein>
    <submittedName>
        <fullName evidence="7">Uncharacterized protein</fullName>
    </submittedName>
</protein>
<dbReference type="SUPFAM" id="SSF54786">
    <property type="entry name" value="YcfA/nrd intein domain"/>
    <property type="match status" value="1"/>
</dbReference>
<sequence>MSMKTKEVIKLLEENGWIYQRTQGDHRIYYKKGARRPIPVSGKLNSDMKEGTLRNILREAGIKEIVKQKENENT</sequence>
<dbReference type="AlphaFoldDB" id="A0A5J4RMR0"/>
<name>A0A5J4RMR0_9ZZZZ</name>
<evidence type="ECO:0000256" key="6">
    <source>
        <dbReference type="ARBA" id="ARBA00023016"/>
    </source>
</evidence>
<keyword evidence="2" id="KW-0540">Nuclease</keyword>